<evidence type="ECO:0000313" key="2">
    <source>
        <dbReference type="Proteomes" id="UP001143910"/>
    </source>
</evidence>
<reference evidence="1" key="1">
    <citation type="submission" date="2022-08" db="EMBL/GenBank/DDBJ databases">
        <title>Genome Sequence of Lecanicillium fungicola.</title>
        <authorList>
            <person name="Buettner E."/>
        </authorList>
    </citation>
    <scope>NUCLEOTIDE SEQUENCE</scope>
    <source>
        <strain evidence="1">Babe33</strain>
    </source>
</reference>
<dbReference type="Proteomes" id="UP001143910">
    <property type="component" value="Unassembled WGS sequence"/>
</dbReference>
<gene>
    <name evidence="1" type="ORF">NQ176_g1025</name>
</gene>
<keyword evidence="2" id="KW-1185">Reference proteome</keyword>
<protein>
    <submittedName>
        <fullName evidence="1">Uncharacterized protein</fullName>
    </submittedName>
</protein>
<accession>A0ACC1NUI8</accession>
<evidence type="ECO:0000313" key="1">
    <source>
        <dbReference type="EMBL" id="KAJ2982980.1"/>
    </source>
</evidence>
<name>A0ACC1NUI8_9HYPO</name>
<sequence length="155" mass="16977">MQFFYMLAGAISLTDFAAANFHIGKADKVQLHTVPDQPHSPPLKFTQYIACPSNYMNCNCYGRFAANADRGVEVAHGSTSGDFSLKAGLCGMGQLDFYKRSGGFWEFYVNNGNGDIQGTCYKNSAELQGCGINPLSVLETNYDDQIVCYSYICGE</sequence>
<organism evidence="1 2">
    <name type="scientific">Zarea fungicola</name>
    <dbReference type="NCBI Taxonomy" id="93591"/>
    <lineage>
        <taxon>Eukaryota</taxon>
        <taxon>Fungi</taxon>
        <taxon>Dikarya</taxon>
        <taxon>Ascomycota</taxon>
        <taxon>Pezizomycotina</taxon>
        <taxon>Sordariomycetes</taxon>
        <taxon>Hypocreomycetidae</taxon>
        <taxon>Hypocreales</taxon>
        <taxon>Cordycipitaceae</taxon>
        <taxon>Zarea</taxon>
    </lineage>
</organism>
<proteinExistence type="predicted"/>
<comment type="caution">
    <text evidence="1">The sequence shown here is derived from an EMBL/GenBank/DDBJ whole genome shotgun (WGS) entry which is preliminary data.</text>
</comment>
<dbReference type="EMBL" id="JANJQO010000049">
    <property type="protein sequence ID" value="KAJ2982980.1"/>
    <property type="molecule type" value="Genomic_DNA"/>
</dbReference>